<evidence type="ECO:0000313" key="3">
    <source>
        <dbReference type="Proteomes" id="UP000752297"/>
    </source>
</evidence>
<feature type="domain" description="N-acetyltransferase" evidence="1">
    <location>
        <begin position="21"/>
        <end position="153"/>
    </location>
</feature>
<keyword evidence="3" id="KW-1185">Reference proteome</keyword>
<organism evidence="2 3">
    <name type="scientific">Falsochrobactrum tianjinense</name>
    <dbReference type="NCBI Taxonomy" id="2706015"/>
    <lineage>
        <taxon>Bacteria</taxon>
        <taxon>Pseudomonadati</taxon>
        <taxon>Pseudomonadota</taxon>
        <taxon>Alphaproteobacteria</taxon>
        <taxon>Hyphomicrobiales</taxon>
        <taxon>Brucellaceae</taxon>
        <taxon>Falsochrobactrum</taxon>
    </lineage>
</organism>
<accession>A0A949PNJ4</accession>
<dbReference type="GO" id="GO:0016747">
    <property type="term" value="F:acyltransferase activity, transferring groups other than amino-acyl groups"/>
    <property type="evidence" value="ECO:0007669"/>
    <property type="project" value="InterPro"/>
</dbReference>
<dbReference type="RefSeq" id="WP_217677409.1">
    <property type="nucleotide sequence ID" value="NZ_JAHRVA010000002.1"/>
</dbReference>
<dbReference type="EMBL" id="JAHRVA010000002">
    <property type="protein sequence ID" value="MBV2143319.1"/>
    <property type="molecule type" value="Genomic_DNA"/>
</dbReference>
<evidence type="ECO:0000259" key="1">
    <source>
        <dbReference type="PROSITE" id="PS51186"/>
    </source>
</evidence>
<protein>
    <submittedName>
        <fullName evidence="2">GNAT family N-acetyltransferase</fullName>
    </submittedName>
</protein>
<gene>
    <name evidence="2" type="ORF">KUG47_07395</name>
</gene>
<dbReference type="Pfam" id="PF00583">
    <property type="entry name" value="Acetyltransf_1"/>
    <property type="match status" value="1"/>
</dbReference>
<proteinExistence type="predicted"/>
<dbReference type="AlphaFoldDB" id="A0A949PNJ4"/>
<comment type="caution">
    <text evidence="2">The sequence shown here is derived from an EMBL/GenBank/DDBJ whole genome shotgun (WGS) entry which is preliminary data.</text>
</comment>
<sequence length="157" mass="18282">MSMNLTPPVKLGSEYADAAARLMRASFNDRLPSLANLHTPDEDTWFFRNRVFKECDVWGVFDTDTLTGIIAINQRWIEQLYVLPAYQKFGVGTSLLNIAKQAFTELSLWTFQINQQARTFYERHGFVEAELTDGSNNEEQEPDVRYFWQARNEHRVP</sequence>
<dbReference type="Proteomes" id="UP000752297">
    <property type="component" value="Unassembled WGS sequence"/>
</dbReference>
<reference evidence="2 3" key="1">
    <citation type="submission" date="2021-06" db="EMBL/GenBank/DDBJ databases">
        <title>Falsochrobactrum tianjin sp.nov., a new petroleum-degrading bacteria isolated from oily soils.</title>
        <authorList>
            <person name="Chen G."/>
            <person name="Chen H."/>
            <person name="Tian J."/>
            <person name="Qing J."/>
            <person name="Zhong L."/>
            <person name="Ma W."/>
            <person name="Song Y."/>
            <person name="Cui X."/>
            <person name="Yan B."/>
        </authorList>
    </citation>
    <scope>NUCLEOTIDE SEQUENCE [LARGE SCALE GENOMIC DNA]</scope>
    <source>
        <strain evidence="2 3">TDYN1</strain>
    </source>
</reference>
<evidence type="ECO:0000313" key="2">
    <source>
        <dbReference type="EMBL" id="MBV2143319.1"/>
    </source>
</evidence>
<dbReference type="InterPro" id="IPR000182">
    <property type="entry name" value="GNAT_dom"/>
</dbReference>
<dbReference type="CDD" id="cd04301">
    <property type="entry name" value="NAT_SF"/>
    <property type="match status" value="1"/>
</dbReference>
<dbReference type="PROSITE" id="PS51186">
    <property type="entry name" value="GNAT"/>
    <property type="match status" value="1"/>
</dbReference>
<name>A0A949PNJ4_9HYPH</name>